<gene>
    <name evidence="10" type="ORF">FOXYS1_1951</name>
</gene>
<dbReference type="InterPro" id="IPR036291">
    <property type="entry name" value="NAD(P)-bd_dom_sf"/>
</dbReference>
<name>A0A8H5APJ7_FUSOX</name>
<feature type="region of interest" description="Disordered" evidence="7">
    <location>
        <begin position="56"/>
        <end position="121"/>
    </location>
</feature>
<dbReference type="PRINTS" id="PR00081">
    <property type="entry name" value="GDHRDH"/>
</dbReference>
<dbReference type="PANTHER" id="PTHR47540">
    <property type="entry name" value="THIAMINE REPRESSIBLE GENES REGULATORY PROTEIN THI5"/>
    <property type="match status" value="1"/>
</dbReference>
<sequence>MEEISVSEQTVSSPHRDQGGFILHTLSNSARPNGRIRVTREKCDVTANSHVIGRRPNVRVSRPGLPPQIAPNSATRRASLNDLSSQTALEDLDQPVPGGDSLITTEPASRTSPEPTQTDLQGYYVGSSSGISFLSRIQKRFGETVSFPHGLSVFNFGDAPLPGGEAYHNSAGTAQPCLDPAFFFLLERQSTTRLVQRYFDFAVPVDRFLHRPTIERQLDEFYETKGAMYDKDTAPAERSVLFMVFAIAQEHMVTKLSQSGVDTSVRYFRAADHQLSMELGAVRLASVQARLCQCLWLLSQSRINHCWSLFGTVARLALALGLHRSRNARSDSMSRVEIECRRRTFWSAYSLDNYLSAALGRPRTFHDRDIDQKLPSCVDDDDIHNTDESISSPSRPLLTFSSGPVAYAKLSRILGGILVDVYSIEPMTVTQRLTHTAKYMQELKSWRSQMSNFLDQDPAIAAQLILIYQRQRNVLNLAYWHTVILTNRPLLLSNFARLTSSRRQVEDERKAQLDESAADCLNAAMNIVGIVDMLVQSKQLFRAFWFTPYFAFSACVILYVYTIQRSREQQVVYQAYFEAAERCQQQIVDIAGEGTLTSRYCLVLEELRAEVVAQRGLAQNLTQVQSSIDARTHVNVSRAHDAETMAEAGLSMDVPDLSGMGSLDDWHVSPSDSLEDITGWGQFDAMVYAVTGGASGIGLATAKLLSDRGNTVCIADVNTTALNQAEEHFNSRTPKAQFSVTRVDVSDRGQVESWITNIKSQFGRLDGAANIAGIIGKGHGKEPLTELEDDEWFQILNINLTGMMYCLRSELKHIDHGGSIVNMASIHATTGIANHAAYAASKHGVLGLTRVAAKENGHREVRVNAVAPGPIYTPLMQGYWDRTERPVDAPFEEPIAFQRYGTAEEVANVVGFLLGPESSFVSGSCYSVDGAWI</sequence>
<accession>A0A8H5APJ7</accession>
<dbReference type="PROSITE" id="PS00061">
    <property type="entry name" value="ADH_SHORT"/>
    <property type="match status" value="1"/>
</dbReference>
<dbReference type="GO" id="GO:0005634">
    <property type="term" value="C:nucleus"/>
    <property type="evidence" value="ECO:0007669"/>
    <property type="project" value="UniProtKB-SubCell"/>
</dbReference>
<keyword evidence="8" id="KW-1133">Transmembrane helix</keyword>
<keyword evidence="4" id="KW-0238">DNA-binding</keyword>
<feature type="compositionally biased region" description="Polar residues" evidence="7">
    <location>
        <begin position="70"/>
        <end position="88"/>
    </location>
</feature>
<dbReference type="Pfam" id="PF13561">
    <property type="entry name" value="adh_short_C2"/>
    <property type="match status" value="1"/>
</dbReference>
<evidence type="ECO:0000256" key="2">
    <source>
        <dbReference type="ARBA" id="ARBA00022857"/>
    </source>
</evidence>
<keyword evidence="3" id="KW-0805">Transcription regulation</keyword>
<dbReference type="CDD" id="cd05233">
    <property type="entry name" value="SDR_c"/>
    <property type="match status" value="1"/>
</dbReference>
<keyword evidence="5" id="KW-0804">Transcription</keyword>
<comment type="caution">
    <text evidence="10">The sequence shown here is derived from an EMBL/GenBank/DDBJ whole genome shotgun (WGS) entry which is preliminary data.</text>
</comment>
<feature type="domain" description="Xylanolytic transcriptional activator regulatory" evidence="9">
    <location>
        <begin position="306"/>
        <end position="381"/>
    </location>
</feature>
<evidence type="ECO:0000313" key="10">
    <source>
        <dbReference type="EMBL" id="KAF5267195.1"/>
    </source>
</evidence>
<protein>
    <recommendedName>
        <fullName evidence="9">Xylanolytic transcriptional activator regulatory domain-containing protein</fullName>
    </recommendedName>
</protein>
<keyword evidence="8" id="KW-0472">Membrane</keyword>
<evidence type="ECO:0000256" key="8">
    <source>
        <dbReference type="SAM" id="Phobius"/>
    </source>
</evidence>
<keyword evidence="2" id="KW-0521">NADP</keyword>
<dbReference type="EMBL" id="JAAFOW010000292">
    <property type="protein sequence ID" value="KAF5267195.1"/>
    <property type="molecule type" value="Genomic_DNA"/>
</dbReference>
<proteinExistence type="predicted"/>
<evidence type="ECO:0000256" key="4">
    <source>
        <dbReference type="ARBA" id="ARBA00023125"/>
    </source>
</evidence>
<dbReference type="Proteomes" id="UP000558688">
    <property type="component" value="Unassembled WGS sequence"/>
</dbReference>
<evidence type="ECO:0000256" key="3">
    <source>
        <dbReference type="ARBA" id="ARBA00023015"/>
    </source>
</evidence>
<dbReference type="SMART" id="SM00906">
    <property type="entry name" value="Fungal_trans"/>
    <property type="match status" value="1"/>
</dbReference>
<dbReference type="GO" id="GO:0006351">
    <property type="term" value="P:DNA-templated transcription"/>
    <property type="evidence" value="ECO:0007669"/>
    <property type="project" value="InterPro"/>
</dbReference>
<dbReference type="GO" id="GO:0008270">
    <property type="term" value="F:zinc ion binding"/>
    <property type="evidence" value="ECO:0007669"/>
    <property type="project" value="InterPro"/>
</dbReference>
<dbReference type="InterPro" id="IPR051711">
    <property type="entry name" value="Stress_Response_Reg"/>
</dbReference>
<evidence type="ECO:0000256" key="6">
    <source>
        <dbReference type="ARBA" id="ARBA00023242"/>
    </source>
</evidence>
<dbReference type="AlphaFoldDB" id="A0A8H5APJ7"/>
<dbReference type="InterPro" id="IPR007219">
    <property type="entry name" value="XnlR_reg_dom"/>
</dbReference>
<dbReference type="Gene3D" id="3.40.50.720">
    <property type="entry name" value="NAD(P)-binding Rossmann-like Domain"/>
    <property type="match status" value="1"/>
</dbReference>
<dbReference type="FunFam" id="3.40.50.720:FF:000084">
    <property type="entry name" value="Short-chain dehydrogenase reductase"/>
    <property type="match status" value="1"/>
</dbReference>
<dbReference type="GO" id="GO:0045944">
    <property type="term" value="P:positive regulation of transcription by RNA polymerase II"/>
    <property type="evidence" value="ECO:0007669"/>
    <property type="project" value="TreeGrafter"/>
</dbReference>
<evidence type="ECO:0000256" key="5">
    <source>
        <dbReference type="ARBA" id="ARBA00023163"/>
    </source>
</evidence>
<dbReference type="SUPFAM" id="SSF51735">
    <property type="entry name" value="NAD(P)-binding Rossmann-fold domains"/>
    <property type="match status" value="1"/>
</dbReference>
<evidence type="ECO:0000259" key="9">
    <source>
        <dbReference type="SMART" id="SM00906"/>
    </source>
</evidence>
<feature type="compositionally biased region" description="Polar residues" evidence="7">
    <location>
        <begin position="1"/>
        <end position="13"/>
    </location>
</feature>
<dbReference type="InterPro" id="IPR002347">
    <property type="entry name" value="SDR_fam"/>
</dbReference>
<evidence type="ECO:0000256" key="1">
    <source>
        <dbReference type="ARBA" id="ARBA00004123"/>
    </source>
</evidence>
<reference evidence="10" key="1">
    <citation type="submission" date="2020-02" db="EMBL/GenBank/DDBJ databases">
        <title>Identification and distribution of gene clusters putatively required for synthesis of sphingolipid metabolism inhibitors in phylogenetically diverse species of the filamentous fungus Fusarium.</title>
        <authorList>
            <person name="Kim H.-S."/>
            <person name="Busman M."/>
            <person name="Brown D.W."/>
            <person name="Divon H."/>
            <person name="Uhlig S."/>
            <person name="Proctor R.H."/>
        </authorList>
    </citation>
    <scope>NUCLEOTIDE SEQUENCE [LARGE SCALE GENOMIC DNA]</scope>
    <source>
        <strain evidence="10">NRRL 39464</strain>
    </source>
</reference>
<feature type="compositionally biased region" description="Polar residues" evidence="7">
    <location>
        <begin position="102"/>
        <end position="121"/>
    </location>
</feature>
<organism evidence="10 11">
    <name type="scientific">Fusarium oxysporum</name>
    <name type="common">Fusarium vascular wilt</name>
    <dbReference type="NCBI Taxonomy" id="5507"/>
    <lineage>
        <taxon>Eukaryota</taxon>
        <taxon>Fungi</taxon>
        <taxon>Dikarya</taxon>
        <taxon>Ascomycota</taxon>
        <taxon>Pezizomycotina</taxon>
        <taxon>Sordariomycetes</taxon>
        <taxon>Hypocreomycetidae</taxon>
        <taxon>Hypocreales</taxon>
        <taxon>Nectriaceae</taxon>
        <taxon>Fusarium</taxon>
        <taxon>Fusarium oxysporum species complex</taxon>
    </lineage>
</organism>
<comment type="subcellular location">
    <subcellularLocation>
        <location evidence="1">Nucleus</location>
    </subcellularLocation>
</comment>
<dbReference type="CDD" id="cd12148">
    <property type="entry name" value="fungal_TF_MHR"/>
    <property type="match status" value="1"/>
</dbReference>
<dbReference type="GO" id="GO:0043565">
    <property type="term" value="F:sequence-specific DNA binding"/>
    <property type="evidence" value="ECO:0007669"/>
    <property type="project" value="TreeGrafter"/>
</dbReference>
<evidence type="ECO:0000256" key="7">
    <source>
        <dbReference type="SAM" id="MobiDB-lite"/>
    </source>
</evidence>
<dbReference type="InterPro" id="IPR020904">
    <property type="entry name" value="Sc_DH/Rdtase_CS"/>
</dbReference>
<keyword evidence="8" id="KW-0812">Transmembrane</keyword>
<dbReference type="Pfam" id="PF04082">
    <property type="entry name" value="Fungal_trans"/>
    <property type="match status" value="1"/>
</dbReference>
<keyword evidence="6" id="KW-0539">Nucleus</keyword>
<dbReference type="PRINTS" id="PR00080">
    <property type="entry name" value="SDRFAMILY"/>
</dbReference>
<feature type="region of interest" description="Disordered" evidence="7">
    <location>
        <begin position="1"/>
        <end position="20"/>
    </location>
</feature>
<evidence type="ECO:0000313" key="11">
    <source>
        <dbReference type="Proteomes" id="UP000558688"/>
    </source>
</evidence>
<dbReference type="PANTHER" id="PTHR47540:SF3">
    <property type="entry name" value="ZN(II)2CYS6 TRANSCRIPTION FACTOR (EUROFUNG)"/>
    <property type="match status" value="1"/>
</dbReference>
<feature type="transmembrane region" description="Helical" evidence="8">
    <location>
        <begin position="543"/>
        <end position="561"/>
    </location>
</feature>